<dbReference type="PANTHER" id="PTHR13060">
    <property type="entry name" value="SGT1 PROTEIN HSGT1 SUPPRESSOR OF GCR2"/>
    <property type="match status" value="1"/>
</dbReference>
<evidence type="ECO:0000313" key="2">
    <source>
        <dbReference type="Proteomes" id="UP001485043"/>
    </source>
</evidence>
<dbReference type="AlphaFoldDB" id="A0AAW1SUV6"/>
<dbReference type="PANTHER" id="PTHR13060:SF0">
    <property type="entry name" value="PROTEIN ECDYSONELESS HOMOLOG"/>
    <property type="match status" value="1"/>
</dbReference>
<name>A0AAW1SUV6_9CHLO</name>
<feature type="non-terminal residue" evidence="1">
    <location>
        <position position="218"/>
    </location>
</feature>
<gene>
    <name evidence="1" type="ORF">WJX84_011540</name>
</gene>
<proteinExistence type="predicted"/>
<sequence>MVLSESLGLAPPPVQDRATFEVHCRDCSSHQLDLLRTQCLTTTAPFTEGYIWQREAFSLRAAHALPRWLQPDTSLERVWLHQGVLHVIPKQHEVAGNVLKALRLVTDPHARTEAAEPIQQAVAKKLARYPERARKNMHRARCRVPASIAHILRQDPQLVSPAVEAFYTRDTPGVKTAARMAHFPPQDWVDTIVKFNRCLYAQLVQQQYEAPPHVSMPE</sequence>
<dbReference type="GO" id="GO:0005634">
    <property type="term" value="C:nucleus"/>
    <property type="evidence" value="ECO:0007669"/>
    <property type="project" value="TreeGrafter"/>
</dbReference>
<dbReference type="InterPro" id="IPR010770">
    <property type="entry name" value="Ecd"/>
</dbReference>
<keyword evidence="2" id="KW-1185">Reference proteome</keyword>
<comment type="caution">
    <text evidence="1">The sequence shown here is derived from an EMBL/GenBank/DDBJ whole genome shotgun (WGS) entry which is preliminary data.</text>
</comment>
<reference evidence="1 2" key="1">
    <citation type="journal article" date="2024" name="Nat. Commun.">
        <title>Phylogenomics reveals the evolutionary origins of lichenization in chlorophyte algae.</title>
        <authorList>
            <person name="Puginier C."/>
            <person name="Libourel C."/>
            <person name="Otte J."/>
            <person name="Skaloud P."/>
            <person name="Haon M."/>
            <person name="Grisel S."/>
            <person name="Petersen M."/>
            <person name="Berrin J.G."/>
            <person name="Delaux P.M."/>
            <person name="Dal Grande F."/>
            <person name="Keller J."/>
        </authorList>
    </citation>
    <scope>NUCLEOTIDE SEQUENCE [LARGE SCALE GENOMIC DNA]</scope>
    <source>
        <strain evidence="1 2">SAG 2523</strain>
    </source>
</reference>
<dbReference type="Pfam" id="PF07093">
    <property type="entry name" value="SGT1"/>
    <property type="match status" value="1"/>
</dbReference>
<dbReference type="EMBL" id="JALJOV010000908">
    <property type="protein sequence ID" value="KAK9858837.1"/>
    <property type="molecule type" value="Genomic_DNA"/>
</dbReference>
<dbReference type="Proteomes" id="UP001485043">
    <property type="component" value="Unassembled WGS sequence"/>
</dbReference>
<accession>A0AAW1SUV6</accession>
<organism evidence="1 2">
    <name type="scientific">Apatococcus fuscideae</name>
    <dbReference type="NCBI Taxonomy" id="2026836"/>
    <lineage>
        <taxon>Eukaryota</taxon>
        <taxon>Viridiplantae</taxon>
        <taxon>Chlorophyta</taxon>
        <taxon>core chlorophytes</taxon>
        <taxon>Trebouxiophyceae</taxon>
        <taxon>Chlorellales</taxon>
        <taxon>Chlorellaceae</taxon>
        <taxon>Apatococcus</taxon>
    </lineage>
</organism>
<protein>
    <submittedName>
        <fullName evidence="1">Uncharacterized protein</fullName>
    </submittedName>
</protein>
<evidence type="ECO:0000313" key="1">
    <source>
        <dbReference type="EMBL" id="KAK9858837.1"/>
    </source>
</evidence>